<organism evidence="2">
    <name type="scientific">uncultured Caudovirales phage</name>
    <dbReference type="NCBI Taxonomy" id="2100421"/>
    <lineage>
        <taxon>Viruses</taxon>
        <taxon>Duplodnaviria</taxon>
        <taxon>Heunggongvirae</taxon>
        <taxon>Uroviricota</taxon>
        <taxon>Caudoviricetes</taxon>
        <taxon>Peduoviridae</taxon>
        <taxon>Maltschvirus</taxon>
        <taxon>Maltschvirus maltsch</taxon>
    </lineage>
</organism>
<protein>
    <submittedName>
        <fullName evidence="2">Uncharacterized protein</fullName>
    </submittedName>
</protein>
<gene>
    <name evidence="2" type="ORF">UFOVP650_49</name>
</gene>
<dbReference type="EMBL" id="LR796623">
    <property type="protein sequence ID" value="CAB4154923.1"/>
    <property type="molecule type" value="Genomic_DNA"/>
</dbReference>
<feature type="compositionally biased region" description="Basic and acidic residues" evidence="1">
    <location>
        <begin position="71"/>
        <end position="85"/>
    </location>
</feature>
<name>A0A6J5N7Q1_9CAUD</name>
<accession>A0A6J5N7Q1</accession>
<reference evidence="2" key="1">
    <citation type="submission" date="2020-04" db="EMBL/GenBank/DDBJ databases">
        <authorList>
            <person name="Chiriac C."/>
            <person name="Salcher M."/>
            <person name="Ghai R."/>
            <person name="Kavagutti S V."/>
        </authorList>
    </citation>
    <scope>NUCLEOTIDE SEQUENCE</scope>
</reference>
<evidence type="ECO:0000313" key="2">
    <source>
        <dbReference type="EMBL" id="CAB4154923.1"/>
    </source>
</evidence>
<sequence length="85" mass="9154">MLSLTETHGRIVVLIIKDWASILSAGAKLVTAIGGLFGRGVPVQAEPPTEGQLLNQRQEQAAGAARNYSSRRTERAEADKRKAAR</sequence>
<evidence type="ECO:0000256" key="1">
    <source>
        <dbReference type="SAM" id="MobiDB-lite"/>
    </source>
</evidence>
<proteinExistence type="predicted"/>
<feature type="region of interest" description="Disordered" evidence="1">
    <location>
        <begin position="44"/>
        <end position="85"/>
    </location>
</feature>